<reference evidence="2 3" key="2">
    <citation type="submission" date="2019-08" db="EMBL/GenBank/DDBJ databases">
        <authorList>
            <person name="Henke P."/>
        </authorList>
    </citation>
    <scope>NUCLEOTIDE SEQUENCE [LARGE SCALE GENOMIC DNA]</scope>
    <source>
        <strain evidence="2">Phe10_nw2017</strain>
    </source>
</reference>
<feature type="domain" description="DUF447" evidence="1">
    <location>
        <begin position="4"/>
        <end position="101"/>
    </location>
</feature>
<dbReference type="AlphaFoldDB" id="A0A5C6M634"/>
<evidence type="ECO:0000313" key="3">
    <source>
        <dbReference type="Proteomes" id="UP000321083"/>
    </source>
</evidence>
<dbReference type="InterPro" id="IPR007386">
    <property type="entry name" value="DUF447_N"/>
</dbReference>
<accession>A0A5C6M634</accession>
<feature type="non-terminal residue" evidence="2">
    <location>
        <position position="102"/>
    </location>
</feature>
<organism evidence="2 3">
    <name type="scientific">Planctomyces bekefii</name>
    <dbReference type="NCBI Taxonomy" id="1653850"/>
    <lineage>
        <taxon>Bacteria</taxon>
        <taxon>Pseudomonadati</taxon>
        <taxon>Planctomycetota</taxon>
        <taxon>Planctomycetia</taxon>
        <taxon>Planctomycetales</taxon>
        <taxon>Planctomycetaceae</taxon>
        <taxon>Planctomyces</taxon>
    </lineage>
</organism>
<sequence>MIIEGLVTTLDPGGRLNVAPMGPIVHGDFQRLTLRPFQPSTTFTNLTTARCGVFHVTDDVLLIARIISGTLTESVQTEPARHVSGQVLRHCCRWFEFTVDSV</sequence>
<dbReference type="EMBL" id="SRHE01000569">
    <property type="protein sequence ID" value="TWW08644.1"/>
    <property type="molecule type" value="Genomic_DNA"/>
</dbReference>
<dbReference type="SUPFAM" id="SSF50475">
    <property type="entry name" value="FMN-binding split barrel"/>
    <property type="match status" value="1"/>
</dbReference>
<evidence type="ECO:0000259" key="1">
    <source>
        <dbReference type="Pfam" id="PF04289"/>
    </source>
</evidence>
<gene>
    <name evidence="2" type="ORF">E3A20_22260</name>
</gene>
<protein>
    <recommendedName>
        <fullName evidence="1">DUF447 domain-containing protein</fullName>
    </recommendedName>
</protein>
<dbReference type="InterPro" id="IPR012349">
    <property type="entry name" value="Split_barrel_FMN-bd"/>
</dbReference>
<name>A0A5C6M634_9PLAN</name>
<reference evidence="2 3" key="1">
    <citation type="submission" date="2019-08" db="EMBL/GenBank/DDBJ databases">
        <title>100 year-old enigma solved: identification of Planctomyces bekefii, the type genus and species of the phylum Planctomycetes.</title>
        <authorList>
            <person name="Svetlana D.N."/>
            <person name="Overmann J."/>
        </authorList>
    </citation>
    <scope>NUCLEOTIDE SEQUENCE [LARGE SCALE GENOMIC DNA]</scope>
    <source>
        <strain evidence="2">Phe10_nw2017</strain>
    </source>
</reference>
<comment type="caution">
    <text evidence="2">The sequence shown here is derived from an EMBL/GenBank/DDBJ whole genome shotgun (WGS) entry which is preliminary data.</text>
</comment>
<evidence type="ECO:0000313" key="2">
    <source>
        <dbReference type="EMBL" id="TWW08644.1"/>
    </source>
</evidence>
<dbReference type="Pfam" id="PF04289">
    <property type="entry name" value="DUF447_N"/>
    <property type="match status" value="1"/>
</dbReference>
<keyword evidence="3" id="KW-1185">Reference proteome</keyword>
<dbReference type="Proteomes" id="UP000321083">
    <property type="component" value="Unassembled WGS sequence"/>
</dbReference>
<dbReference type="Gene3D" id="2.30.110.10">
    <property type="entry name" value="Electron Transport, Fmn-binding Protein, Chain A"/>
    <property type="match status" value="1"/>
</dbReference>
<proteinExistence type="predicted"/>